<organism evidence="10 11">
    <name type="scientific">Geothermobacter hydrogeniphilus</name>
    <dbReference type="NCBI Taxonomy" id="1969733"/>
    <lineage>
        <taxon>Bacteria</taxon>
        <taxon>Pseudomonadati</taxon>
        <taxon>Thermodesulfobacteriota</taxon>
        <taxon>Desulfuromonadia</taxon>
        <taxon>Desulfuromonadales</taxon>
        <taxon>Geothermobacteraceae</taxon>
        <taxon>Geothermobacter</taxon>
    </lineage>
</organism>
<comment type="subcellular location">
    <subcellularLocation>
        <location evidence="5">Cytoplasm</location>
    </subcellularLocation>
</comment>
<comment type="domain">
    <text evidence="5">Contains a C-terminal catalytic domain, and an N-terminal region which modulates catalytic activity.</text>
</comment>
<evidence type="ECO:0000259" key="8">
    <source>
        <dbReference type="PROSITE" id="PS50110"/>
    </source>
</evidence>
<name>A0A2K2H9Y0_9BACT</name>
<keyword evidence="1 5" id="KW-0963">Cytoplasm</keyword>
<feature type="active site" evidence="5 6">
    <location>
        <position position="199"/>
    </location>
</feature>
<dbReference type="InterPro" id="IPR008248">
    <property type="entry name" value="CheB-like"/>
</dbReference>
<gene>
    <name evidence="5" type="primary">cheB</name>
    <name evidence="10" type="ORF">C2E25_09590</name>
</gene>
<dbReference type="PROSITE" id="PS50122">
    <property type="entry name" value="CHEB"/>
    <property type="match status" value="1"/>
</dbReference>
<comment type="caution">
    <text evidence="10">The sequence shown here is derived from an EMBL/GenBank/DDBJ whole genome shotgun (WGS) entry which is preliminary data.</text>
</comment>
<dbReference type="CDD" id="cd17541">
    <property type="entry name" value="REC_CheB-like"/>
    <property type="match status" value="1"/>
</dbReference>
<evidence type="ECO:0000256" key="6">
    <source>
        <dbReference type="PROSITE-ProRule" id="PRU00050"/>
    </source>
</evidence>
<dbReference type="OrthoDB" id="9793421at2"/>
<dbReference type="Gene3D" id="3.40.50.2300">
    <property type="match status" value="1"/>
</dbReference>
<evidence type="ECO:0000256" key="4">
    <source>
        <dbReference type="ARBA" id="ARBA00048267"/>
    </source>
</evidence>
<dbReference type="SMART" id="SM00448">
    <property type="entry name" value="REC"/>
    <property type="match status" value="1"/>
</dbReference>
<dbReference type="Pfam" id="PF01339">
    <property type="entry name" value="CheB_methylest"/>
    <property type="match status" value="1"/>
</dbReference>
<dbReference type="PANTHER" id="PTHR42872:SF6">
    <property type="entry name" value="PROTEIN-GLUTAMATE METHYLESTERASE_PROTEIN-GLUTAMINE GLUTAMINASE"/>
    <property type="match status" value="1"/>
</dbReference>
<dbReference type="PIRSF" id="PIRSF000876">
    <property type="entry name" value="RR_chemtxs_CheB"/>
    <property type="match status" value="1"/>
</dbReference>
<dbReference type="EC" id="3.1.1.61" evidence="5"/>
<evidence type="ECO:0000259" key="9">
    <source>
        <dbReference type="PROSITE" id="PS50122"/>
    </source>
</evidence>
<feature type="modified residue" description="4-aspartylphosphate" evidence="5 7">
    <location>
        <position position="58"/>
    </location>
</feature>
<reference evidence="10 11" key="1">
    <citation type="journal article" date="2018" name="Genome Announc.">
        <title>Genome Sequence of Geothermobacter sp. HR-1 Iron Reducer from the Loihi Seamount.</title>
        <authorList>
            <person name="Smith H."/>
            <person name="Abuyen K."/>
            <person name="Tremblay J."/>
            <person name="Savalia P."/>
            <person name="Perez-Rodriguez I."/>
            <person name="Emerson D."/>
            <person name="Tully B."/>
            <person name="Amend J."/>
        </authorList>
    </citation>
    <scope>NUCLEOTIDE SEQUENCE [LARGE SCALE GENOMIC DNA]</scope>
    <source>
        <strain evidence="10 11">HR-1</strain>
    </source>
</reference>
<feature type="active site" evidence="5 6">
    <location>
        <position position="295"/>
    </location>
</feature>
<evidence type="ECO:0000313" key="11">
    <source>
        <dbReference type="Proteomes" id="UP000236340"/>
    </source>
</evidence>
<dbReference type="NCBIfam" id="NF001965">
    <property type="entry name" value="PRK00742.1"/>
    <property type="match status" value="1"/>
</dbReference>
<evidence type="ECO:0000256" key="7">
    <source>
        <dbReference type="PROSITE-ProRule" id="PRU00169"/>
    </source>
</evidence>
<keyword evidence="3 5" id="KW-0378">Hydrolase</keyword>
<protein>
    <recommendedName>
        <fullName evidence="5">Protein-glutamate methylesterase/protein-glutamine glutaminase</fullName>
        <ecNumber evidence="5">3.1.1.61</ecNumber>
        <ecNumber evidence="5">3.5.1.44</ecNumber>
    </recommendedName>
</protein>
<comment type="function">
    <text evidence="5">Involved in chemotaxis. Part of a chemotaxis signal transduction system that modulates chemotaxis in response to various stimuli. Catalyzes the demethylation of specific methylglutamate residues introduced into the chemoreceptors (methyl-accepting chemotaxis proteins or MCP) by CheR. Also mediates the irreversible deamidation of specific glutamine residues to glutamic acid.</text>
</comment>
<dbReference type="EC" id="3.5.1.44" evidence="5"/>
<feature type="domain" description="CheB-type methylesterase" evidence="9">
    <location>
        <begin position="160"/>
        <end position="347"/>
    </location>
</feature>
<dbReference type="GO" id="GO:0006935">
    <property type="term" value="P:chemotaxis"/>
    <property type="evidence" value="ECO:0007669"/>
    <property type="project" value="UniProtKB-UniRule"/>
</dbReference>
<dbReference type="Pfam" id="PF00072">
    <property type="entry name" value="Response_reg"/>
    <property type="match status" value="1"/>
</dbReference>
<evidence type="ECO:0000313" key="10">
    <source>
        <dbReference type="EMBL" id="PNU20029.1"/>
    </source>
</evidence>
<dbReference type="EMBL" id="PPFX01000019">
    <property type="protein sequence ID" value="PNU20029.1"/>
    <property type="molecule type" value="Genomic_DNA"/>
</dbReference>
<feature type="domain" description="Response regulatory" evidence="8">
    <location>
        <begin position="7"/>
        <end position="122"/>
    </location>
</feature>
<dbReference type="GO" id="GO:0008984">
    <property type="term" value="F:protein-glutamate methylesterase activity"/>
    <property type="evidence" value="ECO:0007669"/>
    <property type="project" value="UniProtKB-UniRule"/>
</dbReference>
<evidence type="ECO:0000256" key="2">
    <source>
        <dbReference type="ARBA" id="ARBA00022500"/>
    </source>
</evidence>
<dbReference type="InterPro" id="IPR000673">
    <property type="entry name" value="Sig_transdc_resp-reg_Me-estase"/>
</dbReference>
<dbReference type="AlphaFoldDB" id="A0A2K2H9Y0"/>
<dbReference type="InterPro" id="IPR001789">
    <property type="entry name" value="Sig_transdc_resp-reg_receiver"/>
</dbReference>
<evidence type="ECO:0000256" key="3">
    <source>
        <dbReference type="ARBA" id="ARBA00022801"/>
    </source>
</evidence>
<evidence type="ECO:0000256" key="5">
    <source>
        <dbReference type="HAMAP-Rule" id="MF_00099"/>
    </source>
</evidence>
<sequence>MSDRVVRVLVVDDSAYNRRTIIRMLEEIPGIQVLGYACNGEEGLRKVFDLKPDLITLDLEMPRMDGFSFLRILMQNRPTPVIVVSSRSGDEDVFKALDFGAVEFVSKPSAQISPELFNIRDDLLRKVREVAGADMRKVLQRSKARHKDVRLPGRTPPRFFPSGLTQVVIGASTGGPPALQTLFAAIRSRIEIGFAVSQHMPPGFTRAFADRLNKIGSLEIKEAENGDLMKPGRVLVAPGGRNLTFRRRGGDVIAQVGEPSPDQRYTPSVDAMFQSASEIFGDQLLAVVLTGMGNDGARGVRLVKQRGGQVLAEAEESSVVFGMPKEAIAAGVVDRVVPLAELSREILIRCGY</sequence>
<dbReference type="PROSITE" id="PS50110">
    <property type="entry name" value="RESPONSE_REGULATORY"/>
    <property type="match status" value="1"/>
</dbReference>
<keyword evidence="2 5" id="KW-0145">Chemotaxis</keyword>
<feature type="active site" evidence="5 6">
    <location>
        <position position="172"/>
    </location>
</feature>
<comment type="catalytic activity">
    <reaction evidence="4 5">
        <text>[protein]-L-glutamate 5-O-methyl ester + H2O = L-glutamyl-[protein] + methanol + H(+)</text>
        <dbReference type="Rhea" id="RHEA:23236"/>
        <dbReference type="Rhea" id="RHEA-COMP:10208"/>
        <dbReference type="Rhea" id="RHEA-COMP:10311"/>
        <dbReference type="ChEBI" id="CHEBI:15377"/>
        <dbReference type="ChEBI" id="CHEBI:15378"/>
        <dbReference type="ChEBI" id="CHEBI:17790"/>
        <dbReference type="ChEBI" id="CHEBI:29973"/>
        <dbReference type="ChEBI" id="CHEBI:82795"/>
        <dbReference type="EC" id="3.1.1.61"/>
    </reaction>
</comment>
<dbReference type="Gene3D" id="3.40.50.180">
    <property type="entry name" value="Methylesterase CheB, C-terminal domain"/>
    <property type="match status" value="1"/>
</dbReference>
<dbReference type="Proteomes" id="UP000236340">
    <property type="component" value="Unassembled WGS sequence"/>
</dbReference>
<dbReference type="InterPro" id="IPR035909">
    <property type="entry name" value="CheB_C"/>
</dbReference>
<dbReference type="InterPro" id="IPR011006">
    <property type="entry name" value="CheY-like_superfamily"/>
</dbReference>
<dbReference type="RefSeq" id="WP_103115529.1">
    <property type="nucleotide sequence ID" value="NZ_PPFX01000019.1"/>
</dbReference>
<dbReference type="GO" id="GO:0050568">
    <property type="term" value="F:protein-glutamine glutaminase activity"/>
    <property type="evidence" value="ECO:0007669"/>
    <property type="project" value="UniProtKB-UniRule"/>
</dbReference>
<comment type="catalytic activity">
    <reaction evidence="5">
        <text>L-glutaminyl-[protein] + H2O = L-glutamyl-[protein] + NH4(+)</text>
        <dbReference type="Rhea" id="RHEA:16441"/>
        <dbReference type="Rhea" id="RHEA-COMP:10207"/>
        <dbReference type="Rhea" id="RHEA-COMP:10208"/>
        <dbReference type="ChEBI" id="CHEBI:15377"/>
        <dbReference type="ChEBI" id="CHEBI:28938"/>
        <dbReference type="ChEBI" id="CHEBI:29973"/>
        <dbReference type="ChEBI" id="CHEBI:30011"/>
        <dbReference type="EC" id="3.5.1.44"/>
    </reaction>
</comment>
<dbReference type="PANTHER" id="PTHR42872">
    <property type="entry name" value="PROTEIN-GLUTAMATE METHYLESTERASE/PROTEIN-GLUTAMINE GLUTAMINASE"/>
    <property type="match status" value="1"/>
</dbReference>
<dbReference type="CDD" id="cd16432">
    <property type="entry name" value="CheB_Rec"/>
    <property type="match status" value="1"/>
</dbReference>
<dbReference type="GO" id="GO:0000156">
    <property type="term" value="F:phosphorelay response regulator activity"/>
    <property type="evidence" value="ECO:0007669"/>
    <property type="project" value="InterPro"/>
</dbReference>
<dbReference type="GO" id="GO:0005737">
    <property type="term" value="C:cytoplasm"/>
    <property type="evidence" value="ECO:0007669"/>
    <property type="project" value="UniProtKB-SubCell"/>
</dbReference>
<keyword evidence="5 7" id="KW-0597">Phosphoprotein</keyword>
<accession>A0A2K2H9Y0</accession>
<proteinExistence type="inferred from homology"/>
<dbReference type="HAMAP" id="MF_00099">
    <property type="entry name" value="CheB_chemtxs"/>
    <property type="match status" value="1"/>
</dbReference>
<comment type="PTM">
    <text evidence="5">Phosphorylated by CheA. Phosphorylation of the N-terminal regulatory domain activates the methylesterase activity.</text>
</comment>
<comment type="similarity">
    <text evidence="5">Belongs to the CheB family.</text>
</comment>
<dbReference type="SUPFAM" id="SSF52738">
    <property type="entry name" value="Methylesterase CheB, C-terminal domain"/>
    <property type="match status" value="1"/>
</dbReference>
<dbReference type="SUPFAM" id="SSF52172">
    <property type="entry name" value="CheY-like"/>
    <property type="match status" value="1"/>
</dbReference>
<evidence type="ECO:0000256" key="1">
    <source>
        <dbReference type="ARBA" id="ARBA00022490"/>
    </source>
</evidence>